<dbReference type="Proteomes" id="UP000054166">
    <property type="component" value="Unassembled WGS sequence"/>
</dbReference>
<dbReference type="EMBL" id="KN832984">
    <property type="protein sequence ID" value="KIM85745.1"/>
    <property type="molecule type" value="Genomic_DNA"/>
</dbReference>
<protein>
    <submittedName>
        <fullName evidence="3">Uncharacterized protein</fullName>
    </submittedName>
</protein>
<sequence>MPGRQYDIDLALVQGGQSGVSLRRQVITEESGRSRTNVEADREQSSLDSPSSQDHLPSQTSAQGSHPLPTPPQSPSPSSSHTPSSHLSVEDRTAQLQHTLSLLHADRTSLTTSLKSARRDAQKADAALRSQIDTLKRASEKHTAAEHRARQKVLALQEAVKRAQATTAEMEELVQEVDKALPALQIEKREKERMYEDVLAEAEKVRCKLEKETEIGRKKVERGEGELAGLGNRLERIHAKRGKLEGEGGTITELEDELREVQMEIERIEKDPYGYTGAGTASGSGYKYGEGGDDGADMGVGMVDDGDRFSYLPPQHNRLHSQPQNQVLAPIGRPTIPPIQRPSSSHVHSATSSGSAPGSSASSIRPHRHSLEPPFVYHPPTQTQIQSSLHSQSQSQGGMTSPQRVQSTSSLSSPSASASGAATTMLSSKAPAFEPSRGVEHSVRASFPNTGAAGFISGVGVGGIVGTSPPAQRPAGSASRKSFTKWGSVDGL</sequence>
<feature type="coiled-coil region" evidence="1">
    <location>
        <begin position="153"/>
        <end position="208"/>
    </location>
</feature>
<accession>A0A0C3FP90</accession>
<feature type="region of interest" description="Disordered" evidence="2">
    <location>
        <begin position="297"/>
        <end position="423"/>
    </location>
</feature>
<evidence type="ECO:0000256" key="1">
    <source>
        <dbReference type="SAM" id="Coils"/>
    </source>
</evidence>
<feature type="compositionally biased region" description="Polar residues" evidence="2">
    <location>
        <begin position="397"/>
        <end position="406"/>
    </location>
</feature>
<feature type="compositionally biased region" description="Low complexity" evidence="2">
    <location>
        <begin position="343"/>
        <end position="363"/>
    </location>
</feature>
<feature type="compositionally biased region" description="Low complexity" evidence="2">
    <location>
        <begin position="76"/>
        <end position="87"/>
    </location>
</feature>
<feature type="region of interest" description="Disordered" evidence="2">
    <location>
        <begin position="458"/>
        <end position="492"/>
    </location>
</feature>
<feature type="compositionally biased region" description="Low complexity" evidence="2">
    <location>
        <begin position="382"/>
        <end position="396"/>
    </location>
</feature>
<reference evidence="4" key="2">
    <citation type="submission" date="2015-01" db="EMBL/GenBank/DDBJ databases">
        <title>Evolutionary Origins and Diversification of the Mycorrhizal Mutualists.</title>
        <authorList>
            <consortium name="DOE Joint Genome Institute"/>
            <consortium name="Mycorrhizal Genomics Consortium"/>
            <person name="Kohler A."/>
            <person name="Kuo A."/>
            <person name="Nagy L.G."/>
            <person name="Floudas D."/>
            <person name="Copeland A."/>
            <person name="Barry K.W."/>
            <person name="Cichocki N."/>
            <person name="Veneault-Fourrey C."/>
            <person name="LaButti K."/>
            <person name="Lindquist E.A."/>
            <person name="Lipzen A."/>
            <person name="Lundell T."/>
            <person name="Morin E."/>
            <person name="Murat C."/>
            <person name="Riley R."/>
            <person name="Ohm R."/>
            <person name="Sun H."/>
            <person name="Tunlid A."/>
            <person name="Henrissat B."/>
            <person name="Grigoriev I.V."/>
            <person name="Hibbett D.S."/>
            <person name="Martin F."/>
        </authorList>
    </citation>
    <scope>NUCLEOTIDE SEQUENCE [LARGE SCALE GENOMIC DNA]</scope>
    <source>
        <strain evidence="4">F 1598</strain>
    </source>
</reference>
<keyword evidence="4" id="KW-1185">Reference proteome</keyword>
<feature type="compositionally biased region" description="Polar residues" evidence="2">
    <location>
        <begin position="46"/>
        <end position="64"/>
    </location>
</feature>
<dbReference type="AlphaFoldDB" id="A0A0C3FP90"/>
<feature type="coiled-coil region" evidence="1">
    <location>
        <begin position="244"/>
        <end position="271"/>
    </location>
</feature>
<gene>
    <name evidence="3" type="ORF">PILCRDRAFT_816951</name>
</gene>
<evidence type="ECO:0000256" key="2">
    <source>
        <dbReference type="SAM" id="MobiDB-lite"/>
    </source>
</evidence>
<evidence type="ECO:0000313" key="4">
    <source>
        <dbReference type="Proteomes" id="UP000054166"/>
    </source>
</evidence>
<feature type="region of interest" description="Disordered" evidence="2">
    <location>
        <begin position="15"/>
        <end position="91"/>
    </location>
</feature>
<evidence type="ECO:0000313" key="3">
    <source>
        <dbReference type="EMBL" id="KIM85745.1"/>
    </source>
</evidence>
<dbReference type="InParanoid" id="A0A0C3FP90"/>
<proteinExistence type="predicted"/>
<feature type="compositionally biased region" description="Basic and acidic residues" evidence="2">
    <location>
        <begin position="26"/>
        <end position="45"/>
    </location>
</feature>
<reference evidence="3 4" key="1">
    <citation type="submission" date="2014-04" db="EMBL/GenBank/DDBJ databases">
        <authorList>
            <consortium name="DOE Joint Genome Institute"/>
            <person name="Kuo A."/>
            <person name="Tarkka M."/>
            <person name="Buscot F."/>
            <person name="Kohler A."/>
            <person name="Nagy L.G."/>
            <person name="Floudas D."/>
            <person name="Copeland A."/>
            <person name="Barry K.W."/>
            <person name="Cichocki N."/>
            <person name="Veneault-Fourrey C."/>
            <person name="LaButti K."/>
            <person name="Lindquist E.A."/>
            <person name="Lipzen A."/>
            <person name="Lundell T."/>
            <person name="Morin E."/>
            <person name="Murat C."/>
            <person name="Sun H."/>
            <person name="Tunlid A."/>
            <person name="Henrissat B."/>
            <person name="Grigoriev I.V."/>
            <person name="Hibbett D.S."/>
            <person name="Martin F."/>
            <person name="Nordberg H.P."/>
            <person name="Cantor M.N."/>
            <person name="Hua S.X."/>
        </authorList>
    </citation>
    <scope>NUCLEOTIDE SEQUENCE [LARGE SCALE GENOMIC DNA]</scope>
    <source>
        <strain evidence="3 4">F 1598</strain>
    </source>
</reference>
<keyword evidence="1" id="KW-0175">Coiled coil</keyword>
<feature type="compositionally biased region" description="Low complexity" evidence="2">
    <location>
        <begin position="407"/>
        <end position="423"/>
    </location>
</feature>
<dbReference type="HOGENOM" id="CLU_027203_0_0_1"/>
<dbReference type="OrthoDB" id="2596255at2759"/>
<organism evidence="3 4">
    <name type="scientific">Piloderma croceum (strain F 1598)</name>
    <dbReference type="NCBI Taxonomy" id="765440"/>
    <lineage>
        <taxon>Eukaryota</taxon>
        <taxon>Fungi</taxon>
        <taxon>Dikarya</taxon>
        <taxon>Basidiomycota</taxon>
        <taxon>Agaricomycotina</taxon>
        <taxon>Agaricomycetes</taxon>
        <taxon>Agaricomycetidae</taxon>
        <taxon>Atheliales</taxon>
        <taxon>Atheliaceae</taxon>
        <taxon>Piloderma</taxon>
    </lineage>
</organism>
<dbReference type="STRING" id="765440.A0A0C3FP90"/>
<name>A0A0C3FP90_PILCF</name>